<organism evidence="1 2">
    <name type="scientific">Dorcoceras hygrometricum</name>
    <dbReference type="NCBI Taxonomy" id="472368"/>
    <lineage>
        <taxon>Eukaryota</taxon>
        <taxon>Viridiplantae</taxon>
        <taxon>Streptophyta</taxon>
        <taxon>Embryophyta</taxon>
        <taxon>Tracheophyta</taxon>
        <taxon>Spermatophyta</taxon>
        <taxon>Magnoliopsida</taxon>
        <taxon>eudicotyledons</taxon>
        <taxon>Gunneridae</taxon>
        <taxon>Pentapetalae</taxon>
        <taxon>asterids</taxon>
        <taxon>lamiids</taxon>
        <taxon>Lamiales</taxon>
        <taxon>Gesneriaceae</taxon>
        <taxon>Didymocarpoideae</taxon>
        <taxon>Trichosporeae</taxon>
        <taxon>Loxocarpinae</taxon>
        <taxon>Dorcoceras</taxon>
    </lineage>
</organism>
<reference evidence="1 2" key="1">
    <citation type="journal article" date="2015" name="Proc. Natl. Acad. Sci. U.S.A.">
        <title>The resurrection genome of Boea hygrometrica: A blueprint for survival of dehydration.</title>
        <authorList>
            <person name="Xiao L."/>
            <person name="Yang G."/>
            <person name="Zhang L."/>
            <person name="Yang X."/>
            <person name="Zhao S."/>
            <person name="Ji Z."/>
            <person name="Zhou Q."/>
            <person name="Hu M."/>
            <person name="Wang Y."/>
            <person name="Chen M."/>
            <person name="Xu Y."/>
            <person name="Jin H."/>
            <person name="Xiao X."/>
            <person name="Hu G."/>
            <person name="Bao F."/>
            <person name="Hu Y."/>
            <person name="Wan P."/>
            <person name="Li L."/>
            <person name="Deng X."/>
            <person name="Kuang T."/>
            <person name="Xiang C."/>
            <person name="Zhu J.K."/>
            <person name="Oliver M.J."/>
            <person name="He Y."/>
        </authorList>
    </citation>
    <scope>NUCLEOTIDE SEQUENCE [LARGE SCALE GENOMIC DNA]</scope>
    <source>
        <strain evidence="2">cv. XS01</strain>
    </source>
</reference>
<keyword evidence="2" id="KW-1185">Reference proteome</keyword>
<evidence type="ECO:0000313" key="1">
    <source>
        <dbReference type="EMBL" id="KZV28530.1"/>
    </source>
</evidence>
<evidence type="ECO:0000313" key="2">
    <source>
        <dbReference type="Proteomes" id="UP000250235"/>
    </source>
</evidence>
<dbReference type="EMBL" id="KV010110">
    <property type="protein sequence ID" value="KZV28530.1"/>
    <property type="molecule type" value="Genomic_DNA"/>
</dbReference>
<dbReference type="AlphaFoldDB" id="A0A2Z7B3F4"/>
<accession>A0A2Z7B3F4</accession>
<name>A0A2Z7B3F4_9LAMI</name>
<dbReference type="Proteomes" id="UP000250235">
    <property type="component" value="Unassembled WGS sequence"/>
</dbReference>
<proteinExistence type="predicted"/>
<gene>
    <name evidence="1" type="ORF">F511_31441</name>
</gene>
<sequence>MQAGSPGEVRSVVGATDVRGKHRIAAEVKRLEQETRFLELSKKMMNSRKISPADGSQYKDSAVGLVFMESGGGQVEPAGA</sequence>
<dbReference type="OrthoDB" id="1934467at2759"/>
<protein>
    <submittedName>
        <fullName evidence="1">Guanine nucleotide-binding protein subunit gamma 2</fullName>
    </submittedName>
</protein>